<dbReference type="AlphaFoldDB" id="A0A5J5W2N5"/>
<accession>A0A5J5W2N5</accession>
<keyword evidence="2" id="KW-1185">Reference proteome</keyword>
<protein>
    <submittedName>
        <fullName evidence="1">Uncharacterized protein</fullName>
    </submittedName>
</protein>
<evidence type="ECO:0000313" key="2">
    <source>
        <dbReference type="Proteomes" id="UP000327439"/>
    </source>
</evidence>
<sequence>MQYAQKDKGHLGNIPGLIHCEKKEEKGFFSLERTQNRSFPPPWLRRAGHRTRWPEVAHRYTGGGRDKGGGCRLWAVLSQKTLGAAHLGFEMLFLLWFGSHCFGPSGFRVKINFESVLKLSLGLMGF</sequence>
<dbReference type="Proteomes" id="UP000327439">
    <property type="component" value="Chromosome A04"/>
</dbReference>
<organism evidence="1 2">
    <name type="scientific">Gossypium barbadense</name>
    <name type="common">Sea Island cotton</name>
    <name type="synonym">Hibiscus barbadensis</name>
    <dbReference type="NCBI Taxonomy" id="3634"/>
    <lineage>
        <taxon>Eukaryota</taxon>
        <taxon>Viridiplantae</taxon>
        <taxon>Streptophyta</taxon>
        <taxon>Embryophyta</taxon>
        <taxon>Tracheophyta</taxon>
        <taxon>Spermatophyta</taxon>
        <taxon>Magnoliopsida</taxon>
        <taxon>eudicotyledons</taxon>
        <taxon>Gunneridae</taxon>
        <taxon>Pentapetalae</taxon>
        <taxon>rosids</taxon>
        <taxon>malvids</taxon>
        <taxon>Malvales</taxon>
        <taxon>Malvaceae</taxon>
        <taxon>Malvoideae</taxon>
        <taxon>Gossypium</taxon>
    </lineage>
</organism>
<name>A0A5J5W2N5_GOSBA</name>
<reference evidence="2" key="1">
    <citation type="journal article" date="2020" name="Nat. Genet.">
        <title>Genomic diversifications of five Gossypium allopolyploid species and their impact on cotton improvement.</title>
        <authorList>
            <person name="Chen Z.J."/>
            <person name="Sreedasyam A."/>
            <person name="Ando A."/>
            <person name="Song Q."/>
            <person name="De Santiago L.M."/>
            <person name="Hulse-Kemp A.M."/>
            <person name="Ding M."/>
            <person name="Ye W."/>
            <person name="Kirkbride R.C."/>
            <person name="Jenkins J."/>
            <person name="Plott C."/>
            <person name="Lovell J."/>
            <person name="Lin Y.M."/>
            <person name="Vaughn R."/>
            <person name="Liu B."/>
            <person name="Simpson S."/>
            <person name="Scheffler B.E."/>
            <person name="Wen L."/>
            <person name="Saski C.A."/>
            <person name="Grover C.E."/>
            <person name="Hu G."/>
            <person name="Conover J.L."/>
            <person name="Carlson J.W."/>
            <person name="Shu S."/>
            <person name="Boston L.B."/>
            <person name="Williams M."/>
            <person name="Peterson D.G."/>
            <person name="McGee K."/>
            <person name="Jones D.C."/>
            <person name="Wendel J.F."/>
            <person name="Stelly D.M."/>
            <person name="Grimwood J."/>
            <person name="Schmutz J."/>
        </authorList>
    </citation>
    <scope>NUCLEOTIDE SEQUENCE [LARGE SCALE GENOMIC DNA]</scope>
    <source>
        <strain evidence="2">cv. 3-79</strain>
    </source>
</reference>
<gene>
    <name evidence="1" type="ORF">ES319_A04G028000v1</name>
</gene>
<evidence type="ECO:0000313" key="1">
    <source>
        <dbReference type="EMBL" id="KAB2086392.1"/>
    </source>
</evidence>
<dbReference type="EMBL" id="CM018205">
    <property type="protein sequence ID" value="KAB2086392.1"/>
    <property type="molecule type" value="Genomic_DNA"/>
</dbReference>
<proteinExistence type="predicted"/>